<dbReference type="CDD" id="cd12324">
    <property type="entry name" value="RRM_RBM8"/>
    <property type="match status" value="1"/>
</dbReference>
<feature type="compositionally biased region" description="Basic residues" evidence="7">
    <location>
        <begin position="22"/>
        <end position="35"/>
    </location>
</feature>
<feature type="compositionally biased region" description="Gly residues" evidence="7">
    <location>
        <begin position="90"/>
        <end position="102"/>
    </location>
</feature>
<dbReference type="SMART" id="SM00360">
    <property type="entry name" value="RRM"/>
    <property type="match status" value="1"/>
</dbReference>
<evidence type="ECO:0000259" key="8">
    <source>
        <dbReference type="PROSITE" id="PS50102"/>
    </source>
</evidence>
<feature type="compositionally biased region" description="Low complexity" evidence="7">
    <location>
        <begin position="1"/>
        <end position="14"/>
    </location>
</feature>
<dbReference type="GO" id="GO:0006396">
    <property type="term" value="P:RNA processing"/>
    <property type="evidence" value="ECO:0007669"/>
    <property type="project" value="InterPro"/>
</dbReference>
<dbReference type="EMBL" id="HBFR01031754">
    <property type="protein sequence ID" value="CAD8895817.1"/>
    <property type="molecule type" value="Transcribed_RNA"/>
</dbReference>
<comment type="subcellular location">
    <subcellularLocation>
        <location evidence="2">Cytoplasm</location>
    </subcellularLocation>
    <subcellularLocation>
        <location evidence="1">Nucleus</location>
    </subcellularLocation>
</comment>
<evidence type="ECO:0000313" key="9">
    <source>
        <dbReference type="EMBL" id="CAD8895817.1"/>
    </source>
</evidence>
<dbReference type="Gene3D" id="3.30.70.330">
    <property type="match status" value="1"/>
</dbReference>
<evidence type="ECO:0000256" key="6">
    <source>
        <dbReference type="PROSITE-ProRule" id="PRU00176"/>
    </source>
</evidence>
<reference evidence="9" key="1">
    <citation type="submission" date="2021-01" db="EMBL/GenBank/DDBJ databases">
        <authorList>
            <person name="Corre E."/>
            <person name="Pelletier E."/>
            <person name="Niang G."/>
            <person name="Scheremetjew M."/>
            <person name="Finn R."/>
            <person name="Kale V."/>
            <person name="Holt S."/>
            <person name="Cochrane G."/>
            <person name="Meng A."/>
            <person name="Brown T."/>
            <person name="Cohen L."/>
        </authorList>
    </citation>
    <scope>NUCLEOTIDE SEQUENCE</scope>
    <source>
        <strain evidence="9">308</strain>
    </source>
</reference>
<feature type="region of interest" description="Disordered" evidence="7">
    <location>
        <begin position="1"/>
        <end position="125"/>
    </location>
</feature>
<dbReference type="SUPFAM" id="SSF54928">
    <property type="entry name" value="RNA-binding domain, RBD"/>
    <property type="match status" value="1"/>
</dbReference>
<sequence length="223" mass="24177">MSEPSGSGENSPSNDAPQTYKAKGRGHGSHRGQHRHYSEDGMDDGRGESGDKDDAEMEEGEVFITGPNAKGGRGTSSSSAPPPPERRRGSGGGGSGVDGNGGTSRRHGQWDGGRHQKMRSGTAPQRSVEGWIIMVTNVHEEAQEEDILDAFSEFGQVKNIHVNLDRRTGFVKGYALIEFEEFKEAEEAIKSIHGEELLGQTVGVDWAFVKPVGDYARRGSRRR</sequence>
<dbReference type="InterPro" id="IPR008111">
    <property type="entry name" value="RNA-bd_8"/>
</dbReference>
<dbReference type="GO" id="GO:0005737">
    <property type="term" value="C:cytoplasm"/>
    <property type="evidence" value="ECO:0007669"/>
    <property type="project" value="UniProtKB-SubCell"/>
</dbReference>
<keyword evidence="5" id="KW-0539">Nucleus</keyword>
<dbReference type="GO" id="GO:0005634">
    <property type="term" value="C:nucleus"/>
    <property type="evidence" value="ECO:0007669"/>
    <property type="project" value="UniProtKB-SubCell"/>
</dbReference>
<gene>
    <name evidence="9" type="ORF">CHYS00102_LOCUS23031</name>
</gene>
<dbReference type="Pfam" id="PF00076">
    <property type="entry name" value="RRM_1"/>
    <property type="match status" value="1"/>
</dbReference>
<dbReference type="InterPro" id="IPR012677">
    <property type="entry name" value="Nucleotide-bd_a/b_plait_sf"/>
</dbReference>
<dbReference type="InterPro" id="IPR033744">
    <property type="entry name" value="RRM_RBM8"/>
</dbReference>
<keyword evidence="4 6" id="KW-0694">RNA-binding</keyword>
<feature type="domain" description="RRM" evidence="8">
    <location>
        <begin position="131"/>
        <end position="209"/>
    </location>
</feature>
<evidence type="ECO:0000256" key="7">
    <source>
        <dbReference type="SAM" id="MobiDB-lite"/>
    </source>
</evidence>
<dbReference type="AlphaFoldDB" id="A0A7S1BTV7"/>
<protein>
    <recommendedName>
        <fullName evidence="8">RRM domain-containing protein</fullName>
    </recommendedName>
</protein>
<dbReference type="GO" id="GO:0003729">
    <property type="term" value="F:mRNA binding"/>
    <property type="evidence" value="ECO:0007669"/>
    <property type="project" value="InterPro"/>
</dbReference>
<keyword evidence="3" id="KW-0963">Cytoplasm</keyword>
<evidence type="ECO:0000256" key="2">
    <source>
        <dbReference type="ARBA" id="ARBA00004496"/>
    </source>
</evidence>
<name>A0A7S1BTV7_9STRA</name>
<evidence type="ECO:0000256" key="1">
    <source>
        <dbReference type="ARBA" id="ARBA00004123"/>
    </source>
</evidence>
<dbReference type="InterPro" id="IPR035979">
    <property type="entry name" value="RBD_domain_sf"/>
</dbReference>
<proteinExistence type="predicted"/>
<evidence type="ECO:0000256" key="4">
    <source>
        <dbReference type="ARBA" id="ARBA00022884"/>
    </source>
</evidence>
<evidence type="ECO:0000256" key="3">
    <source>
        <dbReference type="ARBA" id="ARBA00022490"/>
    </source>
</evidence>
<feature type="compositionally biased region" description="Basic and acidic residues" evidence="7">
    <location>
        <begin position="36"/>
        <end position="52"/>
    </location>
</feature>
<dbReference type="PRINTS" id="PR01738">
    <property type="entry name" value="RNABINDINGM8"/>
</dbReference>
<dbReference type="InterPro" id="IPR000504">
    <property type="entry name" value="RRM_dom"/>
</dbReference>
<organism evidence="9">
    <name type="scientific">Corethron hystrix</name>
    <dbReference type="NCBI Taxonomy" id="216773"/>
    <lineage>
        <taxon>Eukaryota</taxon>
        <taxon>Sar</taxon>
        <taxon>Stramenopiles</taxon>
        <taxon>Ochrophyta</taxon>
        <taxon>Bacillariophyta</taxon>
        <taxon>Coscinodiscophyceae</taxon>
        <taxon>Corethrophycidae</taxon>
        <taxon>Corethrales</taxon>
        <taxon>Corethraceae</taxon>
        <taxon>Corethron</taxon>
    </lineage>
</organism>
<evidence type="ECO:0000256" key="5">
    <source>
        <dbReference type="ARBA" id="ARBA00023242"/>
    </source>
</evidence>
<dbReference type="PROSITE" id="PS50102">
    <property type="entry name" value="RRM"/>
    <property type="match status" value="1"/>
</dbReference>
<accession>A0A7S1BTV7</accession>
<dbReference type="PANTHER" id="PTHR45894">
    <property type="entry name" value="RNA-BINDING PROTEIN 8A"/>
    <property type="match status" value="1"/>
</dbReference>